<dbReference type="CDD" id="cd13123">
    <property type="entry name" value="MATE_MurJ_like"/>
    <property type="match status" value="1"/>
</dbReference>
<keyword evidence="6" id="KW-0573">Peptidoglycan synthesis</keyword>
<feature type="transmembrane region" description="Helical" evidence="11">
    <location>
        <begin position="156"/>
        <end position="177"/>
    </location>
</feature>
<evidence type="ECO:0000256" key="4">
    <source>
        <dbReference type="ARBA" id="ARBA00022692"/>
    </source>
</evidence>
<evidence type="ECO:0000256" key="6">
    <source>
        <dbReference type="ARBA" id="ARBA00022984"/>
    </source>
</evidence>
<reference evidence="12" key="1">
    <citation type="submission" date="2015-05" db="EMBL/GenBank/DDBJ databases">
        <authorList>
            <person name="Rattei Thomas"/>
        </authorList>
    </citation>
    <scope>NUCLEOTIDE SEQUENCE</scope>
    <source>
        <strain evidence="12">DC9</strain>
    </source>
</reference>
<organism evidence="12">
    <name type="scientific">Chlamydia pneumoniae</name>
    <name type="common">Chlamydophila pneumoniae</name>
    <dbReference type="NCBI Taxonomy" id="83558"/>
    <lineage>
        <taxon>Bacteria</taxon>
        <taxon>Pseudomonadati</taxon>
        <taxon>Chlamydiota</taxon>
        <taxon>Chlamydiia</taxon>
        <taxon>Chlamydiales</taxon>
        <taxon>Chlamydiaceae</taxon>
        <taxon>Chlamydia/Chlamydophila group</taxon>
        <taxon>Chlamydia</taxon>
    </lineage>
</organism>
<evidence type="ECO:0000256" key="1">
    <source>
        <dbReference type="ARBA" id="ARBA00004651"/>
    </source>
</evidence>
<feature type="transmembrane region" description="Helical" evidence="11">
    <location>
        <begin position="411"/>
        <end position="430"/>
    </location>
</feature>
<comment type="function">
    <text evidence="9">Involved in peptidoglycan biosynthesis. Transports lipid-linked peptidoglycan precursors from the inner to the outer leaflet of the cytoplasmic membrane.</text>
</comment>
<dbReference type="InterPro" id="IPR004268">
    <property type="entry name" value="MurJ"/>
</dbReference>
<sequence length="547" mass="61849">MSRKDNEVSLARSIFNILSGTFCSRITGIFREIAMATYFGADPIVAAFWLGFRTVFFLRKILGGLILEQAFIPHFEFLRAQSLDRAAFFFRRFSRLIKGSAIIFTLLIEAVLWVVLQYVEEGTYDMILLTMILLPCGIFLMMYNVNGALLHCENKFFGVGLAPVVVNIIWIFFVIAARHSDPRERIIGLSVALVIGFFFEWLITVPGVWKFLLEAKSPPQEHDSVRALLAPLSLGILTSSIFQLNLLSDICLARYVHEIGPLYLMYSLKIYQLPIHLFGFGVFTVLLPAISRCVQREDHERGLKLMKFVLTLTMSVMIIMTAGLLLLALPGVRVLYEHGLFPQSAVYAIVRVLRGYGASIIPMALAPLVSVLFYAQRQYAVPLFIGIGTALANIVLSLVLGRWVLKDVSGISYATSITAWVQLYFLWYYSSKRLPMYSKLVWESIRRSIKVMGTTMLACMITLGLNILTQTTYVIFLNPLTPLAWPLSSITAQAIAFLSESCIFLAFLFGFAKLLRVEDLINLASFEYWRGQRGLLQRQHVMQDTQN</sequence>
<keyword evidence="7 11" id="KW-1133">Transmembrane helix</keyword>
<feature type="transmembrane region" description="Helical" evidence="11">
    <location>
        <begin position="308"/>
        <end position="336"/>
    </location>
</feature>
<evidence type="ECO:0000256" key="7">
    <source>
        <dbReference type="ARBA" id="ARBA00022989"/>
    </source>
</evidence>
<dbReference type="EMBL" id="LN847053">
    <property type="protein sequence ID" value="CRI42852.1"/>
    <property type="molecule type" value="Genomic_DNA"/>
</dbReference>
<dbReference type="PANTHER" id="PTHR43549:SF3">
    <property type="entry name" value="MULTIDRUG RESISTANCE PROTEIN YPNP-RELATED"/>
    <property type="match status" value="1"/>
</dbReference>
<dbReference type="GO" id="GO:0005886">
    <property type="term" value="C:plasma membrane"/>
    <property type="evidence" value="ECO:0007669"/>
    <property type="project" value="UniProtKB-SubCell"/>
</dbReference>
<accession>A0A0F7X2T1</accession>
<gene>
    <name evidence="12" type="primary">murJ</name>
    <name evidence="12" type="ORF">BN1224_DC9_BW_00370</name>
</gene>
<evidence type="ECO:0000256" key="5">
    <source>
        <dbReference type="ARBA" id="ARBA00022960"/>
    </source>
</evidence>
<evidence type="ECO:0000256" key="3">
    <source>
        <dbReference type="ARBA" id="ARBA00022475"/>
    </source>
</evidence>
<evidence type="ECO:0000256" key="8">
    <source>
        <dbReference type="ARBA" id="ARBA00023136"/>
    </source>
</evidence>
<feature type="transmembrane region" description="Helical" evidence="11">
    <location>
        <begin position="382"/>
        <end position="405"/>
    </location>
</feature>
<evidence type="ECO:0000256" key="10">
    <source>
        <dbReference type="ARBA" id="ARBA00061532"/>
    </source>
</evidence>
<feature type="transmembrane region" description="Helical" evidence="11">
    <location>
        <begin position="122"/>
        <end position="144"/>
    </location>
</feature>
<proteinExistence type="inferred from homology"/>
<protein>
    <submittedName>
        <fullName evidence="12">Putative lipid II flippase MurJ</fullName>
    </submittedName>
</protein>
<feature type="transmembrane region" description="Helical" evidence="11">
    <location>
        <begin position="266"/>
        <end position="287"/>
    </location>
</feature>
<dbReference type="Pfam" id="PF03023">
    <property type="entry name" value="MurJ"/>
    <property type="match status" value="1"/>
</dbReference>
<evidence type="ECO:0000256" key="2">
    <source>
        <dbReference type="ARBA" id="ARBA00022448"/>
    </source>
</evidence>
<name>A0A0F7X2T1_CHLPN</name>
<evidence type="ECO:0000313" key="12">
    <source>
        <dbReference type="EMBL" id="CRI42852.1"/>
    </source>
</evidence>
<feature type="transmembrane region" description="Helical" evidence="11">
    <location>
        <begin position="495"/>
        <end position="515"/>
    </location>
</feature>
<feature type="transmembrane region" description="Helical" evidence="11">
    <location>
        <begin position="96"/>
        <end position="116"/>
    </location>
</feature>
<keyword evidence="2" id="KW-0813">Transport</keyword>
<dbReference type="GO" id="GO:0008360">
    <property type="term" value="P:regulation of cell shape"/>
    <property type="evidence" value="ECO:0007669"/>
    <property type="project" value="UniProtKB-KW"/>
</dbReference>
<feature type="transmembrane region" description="Helical" evidence="11">
    <location>
        <begin position="451"/>
        <end position="475"/>
    </location>
</feature>
<dbReference type="PRINTS" id="PR01806">
    <property type="entry name" value="VIRFACTRMVIN"/>
</dbReference>
<keyword evidence="8 11" id="KW-0472">Membrane</keyword>
<evidence type="ECO:0000256" key="9">
    <source>
        <dbReference type="ARBA" id="ARBA00060041"/>
    </source>
</evidence>
<keyword evidence="5" id="KW-0133">Cell shape</keyword>
<keyword evidence="3" id="KW-1003">Cell membrane</keyword>
<feature type="transmembrane region" description="Helical" evidence="11">
    <location>
        <begin position="356"/>
        <end position="375"/>
    </location>
</feature>
<dbReference type="GO" id="GO:0009252">
    <property type="term" value="P:peptidoglycan biosynthetic process"/>
    <property type="evidence" value="ECO:0007669"/>
    <property type="project" value="UniProtKB-KW"/>
</dbReference>
<dbReference type="InterPro" id="IPR052031">
    <property type="entry name" value="Membrane_Transporter-Flippase"/>
</dbReference>
<dbReference type="PANTHER" id="PTHR43549">
    <property type="entry name" value="MULTIDRUG RESISTANCE PROTEIN YPNP-RELATED"/>
    <property type="match status" value="1"/>
</dbReference>
<feature type="transmembrane region" description="Helical" evidence="11">
    <location>
        <begin position="189"/>
        <end position="213"/>
    </location>
</feature>
<dbReference type="AlphaFoldDB" id="A0A0F7X2T1"/>
<keyword evidence="4 11" id="KW-0812">Transmembrane</keyword>
<feature type="transmembrane region" description="Helical" evidence="11">
    <location>
        <begin position="225"/>
        <end position="246"/>
    </location>
</feature>
<evidence type="ECO:0000256" key="11">
    <source>
        <dbReference type="SAM" id="Phobius"/>
    </source>
</evidence>
<comment type="subcellular location">
    <subcellularLocation>
        <location evidence="1">Cell membrane</location>
        <topology evidence="1">Multi-pass membrane protein</topology>
    </subcellularLocation>
</comment>
<comment type="similarity">
    <text evidence="10">Belongs to the MurJ/MviN family.</text>
</comment>